<evidence type="ECO:0000313" key="2">
    <source>
        <dbReference type="EMBL" id="STX27508.1"/>
    </source>
</evidence>
<keyword evidence="1" id="KW-0472">Membrane</keyword>
<keyword evidence="3" id="KW-1185">Reference proteome</keyword>
<keyword evidence="1" id="KW-1133">Transmembrane helix</keyword>
<organism evidence="2 3">
    <name type="scientific">Legionella beliardensis</name>
    <dbReference type="NCBI Taxonomy" id="91822"/>
    <lineage>
        <taxon>Bacteria</taxon>
        <taxon>Pseudomonadati</taxon>
        <taxon>Pseudomonadota</taxon>
        <taxon>Gammaproteobacteria</taxon>
        <taxon>Legionellales</taxon>
        <taxon>Legionellaceae</taxon>
        <taxon>Legionella</taxon>
    </lineage>
</organism>
<protein>
    <submittedName>
        <fullName evidence="2">Uncharacterized protein</fullName>
    </submittedName>
</protein>
<dbReference type="OrthoDB" id="5649692at2"/>
<reference evidence="2 3" key="1">
    <citation type="submission" date="2018-06" db="EMBL/GenBank/DDBJ databases">
        <authorList>
            <consortium name="Pathogen Informatics"/>
            <person name="Doyle S."/>
        </authorList>
    </citation>
    <scope>NUCLEOTIDE SEQUENCE [LARGE SCALE GENOMIC DNA]</scope>
    <source>
        <strain evidence="2 3">NCTC13315</strain>
    </source>
</reference>
<dbReference type="AlphaFoldDB" id="A0A378HX61"/>
<feature type="transmembrane region" description="Helical" evidence="1">
    <location>
        <begin position="596"/>
        <end position="617"/>
    </location>
</feature>
<name>A0A378HX61_9GAMM</name>
<dbReference type="RefSeq" id="WP_115301317.1">
    <property type="nucleotide sequence ID" value="NZ_CAAAHO010000003.1"/>
</dbReference>
<dbReference type="Proteomes" id="UP000254968">
    <property type="component" value="Unassembled WGS sequence"/>
</dbReference>
<evidence type="ECO:0000256" key="1">
    <source>
        <dbReference type="SAM" id="Phobius"/>
    </source>
</evidence>
<gene>
    <name evidence="2" type="ORF">NCTC13315_00011</name>
</gene>
<proteinExistence type="predicted"/>
<evidence type="ECO:0000313" key="3">
    <source>
        <dbReference type="Proteomes" id="UP000254968"/>
    </source>
</evidence>
<dbReference type="EMBL" id="UGNV01000001">
    <property type="protein sequence ID" value="STX27508.1"/>
    <property type="molecule type" value="Genomic_DNA"/>
</dbReference>
<keyword evidence="1" id="KW-0812">Transmembrane</keyword>
<accession>A0A378HX61</accession>
<sequence>MREGHHKLTYRPMPAQSRFGLFGWPLHRENCYLQTELQFRQRILTARAASGLDQELLQTSDSWFSENNDVAFINENENAWFLNNEYRPRHELSLDDFHISLIESQRLNWPGLSTLMRHIGDYLLIRNSQLSAEYFNQPMNYVLLDVAQMLKRLAVIENPTYVAQQLQLLRHYLRAIEIHIPPTYGSDRLFLADCRYGIEMNVEAEIIHTLLTQQLKKRLYSVKQQLNKVAELRHTILHFALAKDPVNPHPYWEQFKNDEQALDAKAAFPTLAAKACAMVSNDAITDFAIQPTLLPVTLDEQMLENCPDFKLIHSLPASVKTAYGQSITDLQEIVRFQTILDRLLQVFDQAGEVFTLLQFREEMQHLLQSIEQFIQHSEKNILLILDANTRAYHQFIQDKQDLTWWDKVVKKRQTTIDNFILNQDNLARFATSPSDLHQASNELLEQVNQVVNHLNQHSNYNDQLQLVTNVKQLTEQLMDSMHAWVNQQRIVQGLPVMPKSIAPVEEKLIEAKDTLPSAKRVNVEKVKKPARTAHAHNSLFKPAKHPKPQPLSQQILPLTLNSTPQMCPAPIRPYRPLISSNEPTTPVIASQNDNTVIWIAGFILLLPTCFLVIKIIYDKLHQQENETNEEEVNKEDFTLSLAHAADKLSVATHAALTAPTDWQGHIELYDDELQTLQAKLKPTKHDLNALQELTKDIDYLIKSIIKDRSCLESIPLSNRKGQ</sequence>